<dbReference type="PANTHER" id="PTHR46250">
    <property type="entry name" value="MYB/SANT-LIKE DNA-BINDING DOMAIN PROTEIN-RELATED"/>
    <property type="match status" value="1"/>
</dbReference>
<dbReference type="EMBL" id="SDMP01000003">
    <property type="protein sequence ID" value="RYR66882.1"/>
    <property type="molecule type" value="Genomic_DNA"/>
</dbReference>
<dbReference type="STRING" id="3818.A0A445DUJ9"/>
<organism evidence="3 4">
    <name type="scientific">Arachis hypogaea</name>
    <name type="common">Peanut</name>
    <dbReference type="NCBI Taxonomy" id="3818"/>
    <lineage>
        <taxon>Eukaryota</taxon>
        <taxon>Viridiplantae</taxon>
        <taxon>Streptophyta</taxon>
        <taxon>Embryophyta</taxon>
        <taxon>Tracheophyta</taxon>
        <taxon>Spermatophyta</taxon>
        <taxon>Magnoliopsida</taxon>
        <taxon>eudicotyledons</taxon>
        <taxon>Gunneridae</taxon>
        <taxon>Pentapetalae</taxon>
        <taxon>rosids</taxon>
        <taxon>fabids</taxon>
        <taxon>Fabales</taxon>
        <taxon>Fabaceae</taxon>
        <taxon>Papilionoideae</taxon>
        <taxon>50 kb inversion clade</taxon>
        <taxon>dalbergioids sensu lato</taxon>
        <taxon>Dalbergieae</taxon>
        <taxon>Pterocarpus clade</taxon>
        <taxon>Arachis</taxon>
    </lineage>
</organism>
<evidence type="ECO:0000256" key="1">
    <source>
        <dbReference type="SAM" id="MobiDB-lite"/>
    </source>
</evidence>
<evidence type="ECO:0000313" key="3">
    <source>
        <dbReference type="EMBL" id="RYR66882.1"/>
    </source>
</evidence>
<dbReference type="InterPro" id="IPR024752">
    <property type="entry name" value="Myb/SANT-like_dom"/>
</dbReference>
<dbReference type="PANTHER" id="PTHR46250:SF18">
    <property type="entry name" value="MYB_SANT-LIKE DOMAIN-CONTAINING PROTEIN"/>
    <property type="match status" value="1"/>
</dbReference>
<proteinExistence type="predicted"/>
<reference evidence="3 4" key="1">
    <citation type="submission" date="2019-01" db="EMBL/GenBank/DDBJ databases">
        <title>Sequencing of cultivated peanut Arachis hypogaea provides insights into genome evolution and oil improvement.</title>
        <authorList>
            <person name="Chen X."/>
        </authorList>
    </citation>
    <scope>NUCLEOTIDE SEQUENCE [LARGE SCALE GENOMIC DNA]</scope>
    <source>
        <strain evidence="4">cv. Fuhuasheng</strain>
        <tissue evidence="3">Leaves</tissue>
    </source>
</reference>
<protein>
    <recommendedName>
        <fullName evidence="2">Myb/SANT-like domain-containing protein</fullName>
    </recommendedName>
</protein>
<dbReference type="Proteomes" id="UP000289738">
    <property type="component" value="Chromosome A03"/>
</dbReference>
<gene>
    <name evidence="3" type="ORF">Ahy_A03g013031</name>
</gene>
<accession>A0A445DUJ9</accession>
<name>A0A445DUJ9_ARAHY</name>
<keyword evidence="4" id="KW-1185">Reference proteome</keyword>
<comment type="caution">
    <text evidence="3">The sequence shown here is derived from an EMBL/GenBank/DDBJ whole genome shotgun (WGS) entry which is preliminary data.</text>
</comment>
<sequence length="291" mass="32877">MVRQMDRHVWTNEETETFVGFMEELVSEGRIADAGQFKPGSFEKLAAKMNERFPGGGFQISHCKNKIKRLKEKYQFAADMAACSGFGWDDVKQCVVVDNKEILAAYMKKQGVRLYTPGKHFPLYPRLEKIFCKDRANGVAAVCGNDAEEEVQQDGDEEVDAEYMDIFNSNQDFNESLLQQSNSVSSSSEKKQGKKPYASKGAKDTKMMKELTDTLKYVFDQQGKRLDAFAQAMAKTREEKKVGDMLSELGFTDDEIISVALKFSINPQLEKTFWSLGDSQKTGFVRAILHS</sequence>
<feature type="domain" description="Myb/SANT-like" evidence="2">
    <location>
        <begin position="10"/>
        <end position="99"/>
    </location>
</feature>
<dbReference type="Pfam" id="PF12776">
    <property type="entry name" value="Myb_DNA-bind_3"/>
    <property type="match status" value="1"/>
</dbReference>
<evidence type="ECO:0000313" key="4">
    <source>
        <dbReference type="Proteomes" id="UP000289738"/>
    </source>
</evidence>
<evidence type="ECO:0000259" key="2">
    <source>
        <dbReference type="Pfam" id="PF12776"/>
    </source>
</evidence>
<dbReference type="AlphaFoldDB" id="A0A445DUJ9"/>
<feature type="region of interest" description="Disordered" evidence="1">
    <location>
        <begin position="179"/>
        <end position="203"/>
    </location>
</feature>